<dbReference type="RefSeq" id="XP_046043211.1">
    <property type="nucleotide sequence ID" value="XM_046196287.1"/>
</dbReference>
<keyword evidence="3" id="KW-1185">Reference proteome</keyword>
<dbReference type="Pfam" id="PF00339">
    <property type="entry name" value="Arrestin_N"/>
    <property type="match status" value="1"/>
</dbReference>
<evidence type="ECO:0000313" key="3">
    <source>
        <dbReference type="Proteomes" id="UP000720189"/>
    </source>
</evidence>
<dbReference type="EMBL" id="JAGMUX010000022">
    <property type="protein sequence ID" value="KAH7230573.1"/>
    <property type="molecule type" value="Genomic_DNA"/>
</dbReference>
<dbReference type="OrthoDB" id="5206208at2759"/>
<dbReference type="GeneID" id="70226241"/>
<dbReference type="InterPro" id="IPR014752">
    <property type="entry name" value="Arrestin-like_C"/>
</dbReference>
<proteinExistence type="predicted"/>
<reference evidence="2" key="1">
    <citation type="journal article" date="2021" name="Nat. Commun.">
        <title>Genetic determinants of endophytism in the Arabidopsis root mycobiome.</title>
        <authorList>
            <person name="Mesny F."/>
            <person name="Miyauchi S."/>
            <person name="Thiergart T."/>
            <person name="Pickel B."/>
            <person name="Atanasova L."/>
            <person name="Karlsson M."/>
            <person name="Huettel B."/>
            <person name="Barry K.W."/>
            <person name="Haridas S."/>
            <person name="Chen C."/>
            <person name="Bauer D."/>
            <person name="Andreopoulos W."/>
            <person name="Pangilinan J."/>
            <person name="LaButti K."/>
            <person name="Riley R."/>
            <person name="Lipzen A."/>
            <person name="Clum A."/>
            <person name="Drula E."/>
            <person name="Henrissat B."/>
            <person name="Kohler A."/>
            <person name="Grigoriev I.V."/>
            <person name="Martin F.M."/>
            <person name="Hacquard S."/>
        </authorList>
    </citation>
    <scope>NUCLEOTIDE SEQUENCE</scope>
    <source>
        <strain evidence="2">MPI-CAGE-AT-0023</strain>
    </source>
</reference>
<dbReference type="Proteomes" id="UP000720189">
    <property type="component" value="Unassembled WGS sequence"/>
</dbReference>
<name>A0A9P9G1P3_FUSRE</name>
<feature type="domain" description="Arrestin-like N-terminal" evidence="1">
    <location>
        <begin position="8"/>
        <end position="166"/>
    </location>
</feature>
<dbReference type="Gene3D" id="2.60.40.640">
    <property type="match status" value="1"/>
</dbReference>
<comment type="caution">
    <text evidence="2">The sequence shown here is derived from an EMBL/GenBank/DDBJ whole genome shotgun (WGS) entry which is preliminary data.</text>
</comment>
<dbReference type="AlphaFoldDB" id="A0A9P9G1P3"/>
<organism evidence="2 3">
    <name type="scientific">Fusarium redolens</name>
    <dbReference type="NCBI Taxonomy" id="48865"/>
    <lineage>
        <taxon>Eukaryota</taxon>
        <taxon>Fungi</taxon>
        <taxon>Dikarya</taxon>
        <taxon>Ascomycota</taxon>
        <taxon>Pezizomycotina</taxon>
        <taxon>Sordariomycetes</taxon>
        <taxon>Hypocreomycetidae</taxon>
        <taxon>Hypocreales</taxon>
        <taxon>Nectriaceae</taxon>
        <taxon>Fusarium</taxon>
        <taxon>Fusarium redolens species complex</taxon>
    </lineage>
</organism>
<protein>
    <recommendedName>
        <fullName evidence="1">Arrestin-like N-terminal domain-containing protein</fullName>
    </recommendedName>
</protein>
<evidence type="ECO:0000313" key="2">
    <source>
        <dbReference type="EMBL" id="KAH7230573.1"/>
    </source>
</evidence>
<gene>
    <name evidence="2" type="ORF">BKA55DRAFT_598788</name>
</gene>
<sequence length="369" mass="40867">MRLELVLEADANAHSYRPGDRVRGELLIWGHRLKQLSEITAKLQCRLSFHSNKRQSGGTSSSAYTGSPCNKSDHVVHTLFEQSKQIKLTTKSSTFNPPSYKHDADYYAPFDFTFPVSSCQCRCQLPPSLERSSSGHRIKVEYAIIVTIRQRLLCRVSKVKTLRQVISFESEPLITVLPTSNIGSLSASKLFPKLYKGVNNGAVSRVRSDECLPLYEPTLQLEVLLPSPPIITPGRPTLIQLILHTPPELVAGENIYIRSVEAQLESCIEAKVGLVTKTVTETQRGWNLQGLFCVNREHFDLNLGAWGQYLTMDALPTCKSCVLDTTHSLHISAGICIGGSEKTQIVETSLEVIIIGAPPSYTTNPSVYV</sequence>
<accession>A0A9P9G1P3</accession>
<dbReference type="InterPro" id="IPR011021">
    <property type="entry name" value="Arrestin-like_N"/>
</dbReference>
<evidence type="ECO:0000259" key="1">
    <source>
        <dbReference type="Pfam" id="PF00339"/>
    </source>
</evidence>